<evidence type="ECO:0000313" key="1">
    <source>
        <dbReference type="Proteomes" id="UP000504610"/>
    </source>
</evidence>
<reference evidence="2 3" key="2">
    <citation type="submission" date="2025-04" db="UniProtKB">
        <authorList>
            <consortium name="RefSeq"/>
        </authorList>
    </citation>
    <scope>IDENTIFICATION</scope>
    <source>
        <tissue evidence="2 3">Leaf</tissue>
    </source>
</reference>
<dbReference type="Proteomes" id="UP000504610">
    <property type="component" value="Chromosome 5"/>
</dbReference>
<dbReference type="KEGG" id="rsz:108830200"/>
<evidence type="ECO:0000313" key="3">
    <source>
        <dbReference type="RefSeq" id="XP_056842090.1"/>
    </source>
</evidence>
<dbReference type="Gene3D" id="3.40.50.720">
    <property type="entry name" value="NAD(P)-binding Rossmann-like Domain"/>
    <property type="match status" value="1"/>
</dbReference>
<dbReference type="RefSeq" id="XP_056842090.1">
    <property type="nucleotide sequence ID" value="XM_056986110.1"/>
</dbReference>
<dbReference type="GO" id="GO:0005739">
    <property type="term" value="C:mitochondrion"/>
    <property type="evidence" value="ECO:0007669"/>
    <property type="project" value="TreeGrafter"/>
</dbReference>
<name>A0A9W3BRZ5_RAPSA</name>
<evidence type="ECO:0000313" key="2">
    <source>
        <dbReference type="RefSeq" id="XP_056842089.1"/>
    </source>
</evidence>
<dbReference type="PANTHER" id="PTHR12126:SF5">
    <property type="entry name" value="OS04G0403500 PROTEIN"/>
    <property type="match status" value="1"/>
</dbReference>
<dbReference type="AlphaFoldDB" id="A0A9W3BRZ5"/>
<sequence length="136" mass="15506">MLKLRLTLWQISNPKGLGCSSWRQWFRWLIYLQSSNLLRNRGDVFYLNWDEVLLGATAVVSTIGGFGNEQQMKRINGEANVISVNAAKDFGVTKFVLITVHDYNLPPFVLSCGVVLRPGLIYGNEKLMDSRSRLIW</sequence>
<dbReference type="GO" id="GO:0044877">
    <property type="term" value="F:protein-containing complex binding"/>
    <property type="evidence" value="ECO:0007669"/>
    <property type="project" value="TreeGrafter"/>
</dbReference>
<dbReference type="PANTHER" id="PTHR12126">
    <property type="entry name" value="NADH-UBIQUINONE OXIDOREDUCTASE 39 KDA SUBUNIT-RELATED"/>
    <property type="match status" value="1"/>
</dbReference>
<accession>A0A9W3BRZ5</accession>
<organism evidence="1 3">
    <name type="scientific">Raphanus sativus</name>
    <name type="common">Radish</name>
    <name type="synonym">Raphanus raphanistrum var. sativus</name>
    <dbReference type="NCBI Taxonomy" id="3726"/>
    <lineage>
        <taxon>Eukaryota</taxon>
        <taxon>Viridiplantae</taxon>
        <taxon>Streptophyta</taxon>
        <taxon>Embryophyta</taxon>
        <taxon>Tracheophyta</taxon>
        <taxon>Spermatophyta</taxon>
        <taxon>Magnoliopsida</taxon>
        <taxon>eudicotyledons</taxon>
        <taxon>Gunneridae</taxon>
        <taxon>Pentapetalae</taxon>
        <taxon>rosids</taxon>
        <taxon>malvids</taxon>
        <taxon>Brassicales</taxon>
        <taxon>Brassicaceae</taxon>
        <taxon>Brassiceae</taxon>
        <taxon>Raphanus</taxon>
    </lineage>
</organism>
<protein>
    <submittedName>
        <fullName evidence="2 3">Uncharacterized protein At1g32220, chloroplastic</fullName>
    </submittedName>
</protein>
<keyword evidence="1" id="KW-1185">Reference proteome</keyword>
<gene>
    <name evidence="2 3" type="primary">LOC108830200</name>
</gene>
<dbReference type="RefSeq" id="XP_056842089.1">
    <property type="nucleotide sequence ID" value="XM_056986109.1"/>
</dbReference>
<dbReference type="InterPro" id="IPR036291">
    <property type="entry name" value="NAD(P)-bd_dom_sf"/>
</dbReference>
<reference evidence="1" key="1">
    <citation type="journal article" date="2019" name="Database">
        <title>The radish genome database (RadishGD): an integrated information resource for radish genomics.</title>
        <authorList>
            <person name="Yu H.J."/>
            <person name="Baek S."/>
            <person name="Lee Y.J."/>
            <person name="Cho A."/>
            <person name="Mun J.H."/>
        </authorList>
    </citation>
    <scope>NUCLEOTIDE SEQUENCE [LARGE SCALE GENOMIC DNA]</scope>
    <source>
        <strain evidence="1">cv. WK10039</strain>
    </source>
</reference>
<dbReference type="OrthoDB" id="1736253at2759"/>
<dbReference type="InterPro" id="IPR051207">
    <property type="entry name" value="ComplexI_NDUFA9_subunit"/>
</dbReference>
<dbReference type="SUPFAM" id="SSF51735">
    <property type="entry name" value="NAD(P)-binding Rossmann-fold domains"/>
    <property type="match status" value="1"/>
</dbReference>
<proteinExistence type="predicted"/>
<dbReference type="GeneID" id="108830200"/>